<organism evidence="1 2">
    <name type="scientific">Linnemannia elongata AG-77</name>
    <dbReference type="NCBI Taxonomy" id="1314771"/>
    <lineage>
        <taxon>Eukaryota</taxon>
        <taxon>Fungi</taxon>
        <taxon>Fungi incertae sedis</taxon>
        <taxon>Mucoromycota</taxon>
        <taxon>Mortierellomycotina</taxon>
        <taxon>Mortierellomycetes</taxon>
        <taxon>Mortierellales</taxon>
        <taxon>Mortierellaceae</taxon>
        <taxon>Linnemannia</taxon>
    </lineage>
</organism>
<reference evidence="1 2" key="1">
    <citation type="submission" date="2016-05" db="EMBL/GenBank/DDBJ databases">
        <title>Genome sequencing reveals origins of a unique bacterial endosymbiosis in the earliest lineages of terrestrial Fungi.</title>
        <authorList>
            <consortium name="DOE Joint Genome Institute"/>
            <person name="Uehling J."/>
            <person name="Gryganskyi A."/>
            <person name="Hameed K."/>
            <person name="Tschaplinski T."/>
            <person name="Misztal P."/>
            <person name="Wu S."/>
            <person name="Desiro A."/>
            <person name="Vande Pol N."/>
            <person name="Du Z.-Y."/>
            <person name="Zienkiewicz A."/>
            <person name="Zienkiewicz K."/>
            <person name="Morin E."/>
            <person name="Tisserant E."/>
            <person name="Splivallo R."/>
            <person name="Hainaut M."/>
            <person name="Henrissat B."/>
            <person name="Ohm R."/>
            <person name="Kuo A."/>
            <person name="Yan J."/>
            <person name="Lipzen A."/>
            <person name="Nolan M."/>
            <person name="Labutti K."/>
            <person name="Barry K."/>
            <person name="Goldstein A."/>
            <person name="Labbe J."/>
            <person name="Schadt C."/>
            <person name="Tuskan G."/>
            <person name="Grigoriev I."/>
            <person name="Martin F."/>
            <person name="Vilgalys R."/>
            <person name="Bonito G."/>
        </authorList>
    </citation>
    <scope>NUCLEOTIDE SEQUENCE [LARGE SCALE GENOMIC DNA]</scope>
    <source>
        <strain evidence="1 2">AG-77</strain>
    </source>
</reference>
<protein>
    <submittedName>
        <fullName evidence="1">Uncharacterized protein</fullName>
    </submittedName>
</protein>
<accession>A0A197JTB7</accession>
<evidence type="ECO:0000313" key="1">
    <source>
        <dbReference type="EMBL" id="OAQ27686.1"/>
    </source>
</evidence>
<keyword evidence="2" id="KW-1185">Reference proteome</keyword>
<gene>
    <name evidence="1" type="ORF">K457DRAFT_618880</name>
</gene>
<dbReference type="Gene3D" id="2.40.70.10">
    <property type="entry name" value="Acid Proteases"/>
    <property type="match status" value="1"/>
</dbReference>
<dbReference type="EMBL" id="KV442055">
    <property type="protein sequence ID" value="OAQ27686.1"/>
    <property type="molecule type" value="Genomic_DNA"/>
</dbReference>
<evidence type="ECO:0000313" key="2">
    <source>
        <dbReference type="Proteomes" id="UP000078512"/>
    </source>
</evidence>
<dbReference type="CDD" id="cd00303">
    <property type="entry name" value="retropepsin_like"/>
    <property type="match status" value="1"/>
</dbReference>
<dbReference type="Proteomes" id="UP000078512">
    <property type="component" value="Unassembled WGS sequence"/>
</dbReference>
<dbReference type="OrthoDB" id="2441393at2759"/>
<proteinExistence type="predicted"/>
<sequence length="145" mass="16410">MPARVLIDGGAEGDVVSSSFCRSNNEIGLQDSVPIPVLLPNSTASFAHHTAFIRPHCDNLPRQPRPIVYPLRKYDLILGKPWLTEVNPMINWRTNEVVFTTSDNQTVHWNLPWFPRTKHNFPHVLISALNFTTLAHDSPNTIFMA</sequence>
<dbReference type="Pfam" id="PF08284">
    <property type="entry name" value="RVP_2"/>
    <property type="match status" value="1"/>
</dbReference>
<dbReference type="InterPro" id="IPR021109">
    <property type="entry name" value="Peptidase_aspartic_dom_sf"/>
</dbReference>
<name>A0A197JTB7_9FUNG</name>
<dbReference type="AlphaFoldDB" id="A0A197JTB7"/>